<organism evidence="1 2">
    <name type="scientific">Proteus mirabilis (strain HI4320)</name>
    <dbReference type="NCBI Taxonomy" id="529507"/>
    <lineage>
        <taxon>Bacteria</taxon>
        <taxon>Pseudomonadati</taxon>
        <taxon>Pseudomonadota</taxon>
        <taxon>Gammaproteobacteria</taxon>
        <taxon>Enterobacterales</taxon>
        <taxon>Morganellaceae</taxon>
        <taxon>Proteus</taxon>
    </lineage>
</organism>
<accession>B4EWQ3</accession>
<evidence type="ECO:0000313" key="1">
    <source>
        <dbReference type="EMBL" id="CAR44815.1"/>
    </source>
</evidence>
<dbReference type="EMBL" id="AM942759">
    <property type="protein sequence ID" value="CAR44815.1"/>
    <property type="molecule type" value="Genomic_DNA"/>
</dbReference>
<dbReference type="AlphaFoldDB" id="B4EWQ3"/>
<sequence length="66" mass="7313">MSKIWEKKVVPLFASFELEALMPSIFDKTIKVDFVMTLPAPTLAYGVSASMSGDDYRRVLKQLSGG</sequence>
<protein>
    <submittedName>
        <fullName evidence="1">Plasmid-related protein</fullName>
    </submittedName>
</protein>
<evidence type="ECO:0000313" key="2">
    <source>
        <dbReference type="Proteomes" id="UP000008319"/>
    </source>
</evidence>
<dbReference type="KEGG" id="pmr:PMI2436"/>
<proteinExistence type="predicted"/>
<keyword evidence="2" id="KW-1185">Reference proteome</keyword>
<reference evidence="1 2" key="1">
    <citation type="journal article" date="2008" name="J. Bacteriol.">
        <title>Complete genome sequence of uropathogenic Proteus mirabilis, a master of both adherence and motility.</title>
        <authorList>
            <person name="Pearson M.M."/>
            <person name="Sebaihia M."/>
            <person name="Churcher C."/>
            <person name="Quail M.A."/>
            <person name="Seshasayee A.S."/>
            <person name="Luscombe N.M."/>
            <person name="Abdellah Z."/>
            <person name="Arrosmith C."/>
            <person name="Atkin B."/>
            <person name="Chillingworth T."/>
            <person name="Hauser H."/>
            <person name="Jagels K."/>
            <person name="Moule S."/>
            <person name="Mungall K."/>
            <person name="Norbertczak H."/>
            <person name="Rabbinowitsch E."/>
            <person name="Walker D."/>
            <person name="Whithead S."/>
            <person name="Thomson N.R."/>
            <person name="Rather P.N."/>
            <person name="Parkhill J."/>
            <person name="Mobley H.L."/>
        </authorList>
    </citation>
    <scope>NUCLEOTIDE SEQUENCE [LARGE SCALE GENOMIC DNA]</scope>
    <source>
        <strain evidence="1 2">HI4320</strain>
    </source>
</reference>
<name>B4EWQ3_PROMH</name>
<gene>
    <name evidence="1" type="ordered locus">PMI2436</name>
</gene>
<dbReference type="HOGENOM" id="CLU_2827749_0_0_6"/>
<dbReference type="Proteomes" id="UP000008319">
    <property type="component" value="Chromosome"/>
</dbReference>
<dbReference type="EnsemblBacteria" id="CAR44815">
    <property type="protein sequence ID" value="CAR44815"/>
    <property type="gene ID" value="PMI2436"/>
</dbReference>